<evidence type="ECO:0000313" key="3">
    <source>
        <dbReference type="EMBL" id="MDT0414149.1"/>
    </source>
</evidence>
<keyword evidence="2" id="KW-1133">Transmembrane helix</keyword>
<feature type="transmembrane region" description="Helical" evidence="2">
    <location>
        <begin position="209"/>
        <end position="230"/>
    </location>
</feature>
<keyword evidence="2" id="KW-0812">Transmembrane</keyword>
<sequence length="592" mass="64281">MTEQPPPREGQRPEPIPPQAKDSPRGSDSPPPPDAPPPAPASPPSSGVRGPVQPAVSEATRLLCVGVHHDRAFREAVIDELYVHEERFPAPSTGIDAGRVLSHAVRARNQDVAWAAGILGLWLLGLVVTGGLLIVALFGSVGLVVARWIRGTGPLDSGVALARRVVAFWVRWMSRLYLVYLLVIVLLFTAFLGGTAFSGGTLFSGTLTVARLSAVLTLFVLGGIVACVALRRGQFDRVVSEELSPARFPHVSGDPAETGAGERLVRLRARLRAEQHQPLVMYEEDWPFRGFGTPFRTWSLAIELRPRGEAAPVPLDNGEILRRIVPLVEALRVPSPRRDPAVAGSVIDRLRELRLDECVFLPADGIEFRDAAPYTPEAYEAHRAAALEEGGEARRHFLRIRVGGWDEELVVTVFVRVHTQGGMLMAEFAPHVLQPVRRAYRLAERDARRHRALNGVGHVAWAVVHTPASFGHAVRTLGGWLRAELLRLLGGYGGAPAEGPSVAVRELGTDEDLSLFQEMDLARYLKTIQDRVAGGVRTALREAGWATDEFDQKIVHVANGGVYIDSAKDSAIGIGNDNTISHTTSGQGGRKK</sequence>
<feature type="region of interest" description="Disordered" evidence="1">
    <location>
        <begin position="1"/>
        <end position="53"/>
    </location>
</feature>
<dbReference type="Proteomes" id="UP001183607">
    <property type="component" value="Unassembled WGS sequence"/>
</dbReference>
<protein>
    <submittedName>
        <fullName evidence="3">Uncharacterized protein</fullName>
    </submittedName>
</protein>
<evidence type="ECO:0000313" key="4">
    <source>
        <dbReference type="Proteomes" id="UP001183607"/>
    </source>
</evidence>
<gene>
    <name evidence="3" type="ORF">RM574_01480</name>
</gene>
<evidence type="ECO:0000256" key="2">
    <source>
        <dbReference type="SAM" id="Phobius"/>
    </source>
</evidence>
<proteinExistence type="predicted"/>
<keyword evidence="2" id="KW-0472">Membrane</keyword>
<dbReference type="EMBL" id="JAVRER010000002">
    <property type="protein sequence ID" value="MDT0414149.1"/>
    <property type="molecule type" value="Genomic_DNA"/>
</dbReference>
<feature type="transmembrane region" description="Helical" evidence="2">
    <location>
        <begin position="112"/>
        <end position="145"/>
    </location>
</feature>
<comment type="caution">
    <text evidence="3">The sequence shown here is derived from an EMBL/GenBank/DDBJ whole genome shotgun (WGS) entry which is preliminary data.</text>
</comment>
<feature type="transmembrane region" description="Helical" evidence="2">
    <location>
        <begin position="177"/>
        <end position="197"/>
    </location>
</feature>
<reference evidence="4" key="1">
    <citation type="submission" date="2023-07" db="EMBL/GenBank/DDBJ databases">
        <title>30 novel species of actinomycetes from the DSMZ collection.</title>
        <authorList>
            <person name="Nouioui I."/>
        </authorList>
    </citation>
    <scope>NUCLEOTIDE SEQUENCE [LARGE SCALE GENOMIC DNA]</scope>
    <source>
        <strain evidence="4">DSM 41982</strain>
    </source>
</reference>
<feature type="compositionally biased region" description="Pro residues" evidence="1">
    <location>
        <begin position="29"/>
        <end position="43"/>
    </location>
</feature>
<organism evidence="3 4">
    <name type="scientific">Streptomyces evansiae</name>
    <dbReference type="NCBI Taxonomy" id="3075535"/>
    <lineage>
        <taxon>Bacteria</taxon>
        <taxon>Bacillati</taxon>
        <taxon>Actinomycetota</taxon>
        <taxon>Actinomycetes</taxon>
        <taxon>Kitasatosporales</taxon>
        <taxon>Streptomycetaceae</taxon>
        <taxon>Streptomyces</taxon>
    </lineage>
</organism>
<dbReference type="AlphaFoldDB" id="A0ABD5DYH1"/>
<dbReference type="RefSeq" id="WP_043255789.1">
    <property type="nucleotide sequence ID" value="NZ_JAVRER010000002.1"/>
</dbReference>
<name>A0ABD5DYH1_9ACTN</name>
<evidence type="ECO:0000256" key="1">
    <source>
        <dbReference type="SAM" id="MobiDB-lite"/>
    </source>
</evidence>
<accession>A0ABD5DYH1</accession>
<feature type="compositionally biased region" description="Pro residues" evidence="1">
    <location>
        <begin position="1"/>
        <end position="18"/>
    </location>
</feature>